<keyword evidence="4" id="KW-1185">Reference proteome</keyword>
<accession>A0A9X3EJH4</accession>
<sequence>MFRKMFVVVATASVFAALPATSHAASSCQSTWVKATGKLQTFFAPVAKLVCKQLNTDDLAAANQCIEDVLAYADRAEQIHGEWNAGESSWTIGPRALPNDRTQTGAVSTERQFVGEPVITGSYEIDLRRTDGKAKNDLIVKICFVDENGDDVHYQQVRLNKDGPTSFKKTFTGMEGTYPLIHLNNEKWGTNAHQYTLRAEASGEPAKLVKARQTASASKTKIGGTLTPAPGKIAPNR</sequence>
<organism evidence="3 4">
    <name type="scientific">Nannocystis pusilla</name>
    <dbReference type="NCBI Taxonomy" id="889268"/>
    <lineage>
        <taxon>Bacteria</taxon>
        <taxon>Pseudomonadati</taxon>
        <taxon>Myxococcota</taxon>
        <taxon>Polyangia</taxon>
        <taxon>Nannocystales</taxon>
        <taxon>Nannocystaceae</taxon>
        <taxon>Nannocystis</taxon>
    </lineage>
</organism>
<proteinExistence type="predicted"/>
<dbReference type="RefSeq" id="WP_267766896.1">
    <property type="nucleotide sequence ID" value="NZ_JAPNKE010000002.1"/>
</dbReference>
<dbReference type="EMBL" id="JAPNKE010000002">
    <property type="protein sequence ID" value="MCY1005254.1"/>
    <property type="molecule type" value="Genomic_DNA"/>
</dbReference>
<dbReference type="PROSITE" id="PS51257">
    <property type="entry name" value="PROKAR_LIPOPROTEIN"/>
    <property type="match status" value="1"/>
</dbReference>
<dbReference type="Proteomes" id="UP001150924">
    <property type="component" value="Unassembled WGS sequence"/>
</dbReference>
<protein>
    <submittedName>
        <fullName evidence="3">Uncharacterized protein</fullName>
    </submittedName>
</protein>
<gene>
    <name evidence="3" type="ORF">OV079_06645</name>
</gene>
<evidence type="ECO:0000313" key="4">
    <source>
        <dbReference type="Proteomes" id="UP001150924"/>
    </source>
</evidence>
<feature type="chain" id="PRO_5040989233" evidence="2">
    <location>
        <begin position="25"/>
        <end position="237"/>
    </location>
</feature>
<feature type="signal peptide" evidence="2">
    <location>
        <begin position="1"/>
        <end position="24"/>
    </location>
</feature>
<reference evidence="3" key="1">
    <citation type="submission" date="2022-11" db="EMBL/GenBank/DDBJ databases">
        <title>Minimal conservation of predation-associated metabolite biosynthetic gene clusters underscores biosynthetic potential of Myxococcota including descriptions for ten novel species: Archangium lansinium sp. nov., Myxococcus landrumus sp. nov., Nannocystis bai.</title>
        <authorList>
            <person name="Ahearne A."/>
            <person name="Stevens C."/>
            <person name="Phillips K."/>
        </authorList>
    </citation>
    <scope>NUCLEOTIDE SEQUENCE</scope>
    <source>
        <strain evidence="3">Na p29</strain>
    </source>
</reference>
<feature type="region of interest" description="Disordered" evidence="1">
    <location>
        <begin position="214"/>
        <end position="237"/>
    </location>
</feature>
<keyword evidence="2" id="KW-0732">Signal</keyword>
<dbReference type="AlphaFoldDB" id="A0A9X3EJH4"/>
<evidence type="ECO:0000256" key="2">
    <source>
        <dbReference type="SAM" id="SignalP"/>
    </source>
</evidence>
<name>A0A9X3EJH4_9BACT</name>
<evidence type="ECO:0000256" key="1">
    <source>
        <dbReference type="SAM" id="MobiDB-lite"/>
    </source>
</evidence>
<evidence type="ECO:0000313" key="3">
    <source>
        <dbReference type="EMBL" id="MCY1005254.1"/>
    </source>
</evidence>
<comment type="caution">
    <text evidence="3">The sequence shown here is derived from an EMBL/GenBank/DDBJ whole genome shotgun (WGS) entry which is preliminary data.</text>
</comment>